<evidence type="ECO:0000256" key="2">
    <source>
        <dbReference type="ARBA" id="ARBA00022475"/>
    </source>
</evidence>
<dbReference type="PANTHER" id="PTHR33908">
    <property type="entry name" value="MANNOSYLTRANSFERASE YKCB-RELATED"/>
    <property type="match status" value="1"/>
</dbReference>
<dbReference type="InterPro" id="IPR038731">
    <property type="entry name" value="RgtA/B/C-like"/>
</dbReference>
<protein>
    <submittedName>
        <fullName evidence="10">Glycosyl transferase, family 39</fullName>
    </submittedName>
</protein>
<feature type="transmembrane region" description="Helical" evidence="8">
    <location>
        <begin position="283"/>
        <end position="306"/>
    </location>
</feature>
<dbReference type="AlphaFoldDB" id="K6ZGN0"/>
<feature type="transmembrane region" description="Helical" evidence="8">
    <location>
        <begin position="372"/>
        <end position="395"/>
    </location>
</feature>
<evidence type="ECO:0000256" key="4">
    <source>
        <dbReference type="ARBA" id="ARBA00022679"/>
    </source>
</evidence>
<dbReference type="GO" id="GO:0005886">
    <property type="term" value="C:plasma membrane"/>
    <property type="evidence" value="ECO:0007669"/>
    <property type="project" value="UniProtKB-SubCell"/>
</dbReference>
<comment type="subcellular location">
    <subcellularLocation>
        <location evidence="1">Cell membrane</location>
        <topology evidence="1">Multi-pass membrane protein</topology>
    </subcellularLocation>
</comment>
<evidence type="ECO:0000259" key="9">
    <source>
        <dbReference type="Pfam" id="PF13231"/>
    </source>
</evidence>
<dbReference type="PANTHER" id="PTHR33908:SF3">
    <property type="entry name" value="UNDECAPRENYL PHOSPHATE-ALPHA-4-AMINO-4-DEOXY-L-ARABINOSE ARABINOSYL TRANSFERASE"/>
    <property type="match status" value="1"/>
</dbReference>
<feature type="transmembrane region" description="Helical" evidence="8">
    <location>
        <begin position="318"/>
        <end position="336"/>
    </location>
</feature>
<dbReference type="RefSeq" id="WP_007106939.1">
    <property type="nucleotide sequence ID" value="NZ_BAER01000127.1"/>
</dbReference>
<keyword evidence="3" id="KW-0328">Glycosyltransferase</keyword>
<accession>K6ZGN0</accession>
<reference evidence="11" key="1">
    <citation type="journal article" date="2014" name="Environ. Microbiol.">
        <title>Comparative genomics of the marine bacterial genus Glaciecola reveals the high degree of genomic diversity and genomic characteristic for cold adaptation.</title>
        <authorList>
            <person name="Qin Q.L."/>
            <person name="Xie B.B."/>
            <person name="Yu Y."/>
            <person name="Shu Y.L."/>
            <person name="Rong J.C."/>
            <person name="Zhang Y.J."/>
            <person name="Zhao D.L."/>
            <person name="Chen X.L."/>
            <person name="Zhang X.Y."/>
            <person name="Chen B."/>
            <person name="Zhou B.C."/>
            <person name="Zhang Y.Z."/>
        </authorList>
    </citation>
    <scope>NUCLEOTIDE SEQUENCE [LARGE SCALE GENOMIC DNA]</scope>
    <source>
        <strain evidence="11">LMG 21857</strain>
    </source>
</reference>
<evidence type="ECO:0000256" key="8">
    <source>
        <dbReference type="SAM" id="Phobius"/>
    </source>
</evidence>
<evidence type="ECO:0000313" key="11">
    <source>
        <dbReference type="Proteomes" id="UP000006322"/>
    </source>
</evidence>
<feature type="transmembrane region" description="Helical" evidence="8">
    <location>
        <begin position="342"/>
        <end position="360"/>
    </location>
</feature>
<dbReference type="STRING" id="1129793.GPLA_4297"/>
<dbReference type="Pfam" id="PF13231">
    <property type="entry name" value="PMT_2"/>
    <property type="match status" value="1"/>
</dbReference>
<proteinExistence type="predicted"/>
<name>K6ZGN0_9ALTE</name>
<feature type="transmembrane region" description="Helical" evidence="8">
    <location>
        <begin position="150"/>
        <end position="170"/>
    </location>
</feature>
<feature type="transmembrane region" description="Helical" evidence="8">
    <location>
        <begin position="407"/>
        <end position="429"/>
    </location>
</feature>
<feature type="transmembrane region" description="Helical" evidence="8">
    <location>
        <begin position="122"/>
        <end position="143"/>
    </location>
</feature>
<dbReference type="Proteomes" id="UP000006322">
    <property type="component" value="Unassembled WGS sequence"/>
</dbReference>
<evidence type="ECO:0000256" key="5">
    <source>
        <dbReference type="ARBA" id="ARBA00022692"/>
    </source>
</evidence>
<feature type="domain" description="Glycosyltransferase RgtA/B/C/D-like" evidence="9">
    <location>
        <begin position="77"/>
        <end position="248"/>
    </location>
</feature>
<organism evidence="10 11">
    <name type="scientific">Paraglaciecola polaris LMG 21857</name>
    <dbReference type="NCBI Taxonomy" id="1129793"/>
    <lineage>
        <taxon>Bacteria</taxon>
        <taxon>Pseudomonadati</taxon>
        <taxon>Pseudomonadota</taxon>
        <taxon>Gammaproteobacteria</taxon>
        <taxon>Alteromonadales</taxon>
        <taxon>Alteromonadaceae</taxon>
        <taxon>Paraglaciecola</taxon>
    </lineage>
</organism>
<feature type="transmembrane region" description="Helical" evidence="8">
    <location>
        <begin position="88"/>
        <end position="116"/>
    </location>
</feature>
<keyword evidence="7 8" id="KW-0472">Membrane</keyword>
<gene>
    <name evidence="10" type="ORF">GPLA_4297</name>
</gene>
<feature type="transmembrane region" description="Helical" evidence="8">
    <location>
        <begin position="176"/>
        <end position="203"/>
    </location>
</feature>
<keyword evidence="2" id="KW-1003">Cell membrane</keyword>
<keyword evidence="6 8" id="KW-1133">Transmembrane helix</keyword>
<evidence type="ECO:0000313" key="10">
    <source>
        <dbReference type="EMBL" id="GAC35176.1"/>
    </source>
</evidence>
<keyword evidence="4 10" id="KW-0808">Transferase</keyword>
<dbReference type="GO" id="GO:0016763">
    <property type="term" value="F:pentosyltransferase activity"/>
    <property type="evidence" value="ECO:0007669"/>
    <property type="project" value="TreeGrafter"/>
</dbReference>
<feature type="transmembrane region" description="Helical" evidence="8">
    <location>
        <begin position="224"/>
        <end position="249"/>
    </location>
</feature>
<feature type="transmembrane region" description="Helical" evidence="8">
    <location>
        <begin position="441"/>
        <end position="460"/>
    </location>
</feature>
<dbReference type="GO" id="GO:0009103">
    <property type="term" value="P:lipopolysaccharide biosynthetic process"/>
    <property type="evidence" value="ECO:0007669"/>
    <property type="project" value="TreeGrafter"/>
</dbReference>
<evidence type="ECO:0000256" key="7">
    <source>
        <dbReference type="ARBA" id="ARBA00023136"/>
    </source>
</evidence>
<dbReference type="EMBL" id="BAER01000127">
    <property type="protein sequence ID" value="GAC35176.1"/>
    <property type="molecule type" value="Genomic_DNA"/>
</dbReference>
<evidence type="ECO:0000256" key="1">
    <source>
        <dbReference type="ARBA" id="ARBA00004651"/>
    </source>
</evidence>
<dbReference type="GO" id="GO:0010041">
    <property type="term" value="P:response to iron(III) ion"/>
    <property type="evidence" value="ECO:0007669"/>
    <property type="project" value="TreeGrafter"/>
</dbReference>
<sequence>MAISLSAMLERQNFLSGQNHPFNVWWLLVISCSLILVGLGLRDPWPADEPRFALIAKDMVDSGQWFFPMRGGELYPDKPPIFMWSIAVFYWLLGSLKVAFLLPSALASIATVLLVYDIGRRLWSAPVGWYAGLLLLASLQFTLQAKTAQIDALVCCFITIGCYSLLRFLLLGDKWFWYFVAWFFMGLGIITKGVGFLPLLMLLPYTALRISKQEYTSISARPWSWHWLFGPLVMLGAICLWFLPMLYWVDVQHNPLFDAYRDNILFRQTVTRYADSWHHVKPFWYYLTSVIPIFWLPLSLCIPWLLKPWWTAIKAKDGRIIIILSWIVLLLLFFSISPGKRGVYILPALPMLALICAPYLRQLISSKALNWLIWAVVSILSLGLLVFGIGGQLALAFASKLGAKYEIAPWAFLITLGALGMLGCIFVALAKKRKFQPFCSWLLFIPLLWIGYSTWGYQLLNEVKTPKNVFVSMAELVPDDSQLALVNFSEQFILFSPYSVTHFGYHTPVKPQVQAAWRWQKDKPNGVILLDATTTTGCFNMQNALPVGLAHRVNWVLLTYNSRRLSCPEPEIAVSEFSSSPSVTQ</sequence>
<feature type="transmembrane region" description="Helical" evidence="8">
    <location>
        <begin position="24"/>
        <end position="41"/>
    </location>
</feature>
<keyword evidence="5 8" id="KW-0812">Transmembrane</keyword>
<comment type="caution">
    <text evidence="10">The sequence shown here is derived from an EMBL/GenBank/DDBJ whole genome shotgun (WGS) entry which is preliminary data.</text>
</comment>
<evidence type="ECO:0000256" key="6">
    <source>
        <dbReference type="ARBA" id="ARBA00022989"/>
    </source>
</evidence>
<dbReference type="InterPro" id="IPR050297">
    <property type="entry name" value="LipidA_mod_glycosyltrf_83"/>
</dbReference>
<keyword evidence="11" id="KW-1185">Reference proteome</keyword>
<evidence type="ECO:0000256" key="3">
    <source>
        <dbReference type="ARBA" id="ARBA00022676"/>
    </source>
</evidence>